<dbReference type="InterPro" id="IPR034660">
    <property type="entry name" value="DinB/YfiT-like"/>
</dbReference>
<proteinExistence type="predicted"/>
<organism evidence="1 2">
    <name type="scientific">Salinicoccus bachuensis</name>
    <dbReference type="NCBI Taxonomy" id="3136731"/>
    <lineage>
        <taxon>Bacteria</taxon>
        <taxon>Bacillati</taxon>
        <taxon>Bacillota</taxon>
        <taxon>Bacilli</taxon>
        <taxon>Bacillales</taxon>
        <taxon>Staphylococcaceae</taxon>
        <taxon>Salinicoccus</taxon>
    </lineage>
</organism>
<name>A0ABZ3CKQ8_9STAP</name>
<dbReference type="Gene3D" id="1.20.120.450">
    <property type="entry name" value="dinb family like domain"/>
    <property type="match status" value="1"/>
</dbReference>
<dbReference type="SUPFAM" id="SSF109854">
    <property type="entry name" value="DinB/YfiT-like putative metalloenzymes"/>
    <property type="match status" value="1"/>
</dbReference>
<keyword evidence="2" id="KW-1185">Reference proteome</keyword>
<dbReference type="RefSeq" id="WP_342388897.1">
    <property type="nucleotide sequence ID" value="NZ_CP138333.2"/>
</dbReference>
<dbReference type="EMBL" id="CP138333">
    <property type="protein sequence ID" value="WZX30378.1"/>
    <property type="molecule type" value="Genomic_DNA"/>
</dbReference>
<evidence type="ECO:0000313" key="1">
    <source>
        <dbReference type="EMBL" id="WZX30378.1"/>
    </source>
</evidence>
<accession>A0ABZ3CKQ8</accession>
<protein>
    <submittedName>
        <fullName evidence="1">DUF1572 family protein</fullName>
    </submittedName>
</protein>
<dbReference type="Pfam" id="PF07609">
    <property type="entry name" value="DUF1572"/>
    <property type="match status" value="1"/>
</dbReference>
<dbReference type="InterPro" id="IPR011466">
    <property type="entry name" value="DUF1572"/>
</dbReference>
<evidence type="ECO:0000313" key="2">
    <source>
        <dbReference type="Proteomes" id="UP001455384"/>
    </source>
</evidence>
<gene>
    <name evidence="1" type="ORF">RQP18_04095</name>
</gene>
<reference evidence="2" key="1">
    <citation type="submission" date="2023-10" db="EMBL/GenBank/DDBJ databases">
        <title>Genome analysis and identification of Salinococcus sp. Bachu38 nov., a PGPR from the rhizosphere of Tamarix.</title>
        <authorList>
            <person name="Liang Z."/>
            <person name="Zhang X."/>
            <person name="Jia J."/>
            <person name="Chen X."/>
            <person name="Wang Y."/>
            <person name="Wang Q."/>
            <person name="Wang R."/>
        </authorList>
    </citation>
    <scope>NUCLEOTIDE SEQUENCE [LARGE SCALE GENOMIC DNA]</scope>
    <source>
        <strain evidence="2">Bachu38</strain>
    </source>
</reference>
<sequence>MKFEQEFLNVIRTRFKEIKRLGDRTLDQLSDADMHWRYNEASNTIAILAKHLRGNMYSRWTGVFTSDGEKADRGRDDEFEDDLDTKADVIAAWEDGWQVFFNALNSFTVEDLLRTQKIRGEDHTILEALERQHSHYATHIGQMMFIGKQIKGEDWQSLSIPKGKSEEYLKRETDGEA</sequence>
<dbReference type="Proteomes" id="UP001455384">
    <property type="component" value="Chromosome"/>
</dbReference>